<keyword evidence="1" id="KW-0812">Transmembrane</keyword>
<keyword evidence="1" id="KW-1133">Transmembrane helix</keyword>
<feature type="transmembrane region" description="Helical" evidence="1">
    <location>
        <begin position="20"/>
        <end position="41"/>
    </location>
</feature>
<evidence type="ECO:0000256" key="1">
    <source>
        <dbReference type="SAM" id="Phobius"/>
    </source>
</evidence>
<comment type="caution">
    <text evidence="2">The sequence shown here is derived from an EMBL/GenBank/DDBJ whole genome shotgun (WGS) entry which is preliminary data.</text>
</comment>
<reference evidence="2 3" key="1">
    <citation type="submission" date="2020-04" db="EMBL/GenBank/DDBJ databases">
        <authorList>
            <person name="Laetsch R D."/>
            <person name="Stevens L."/>
            <person name="Kumar S."/>
            <person name="Blaxter L. M."/>
        </authorList>
    </citation>
    <scope>NUCLEOTIDE SEQUENCE [LARGE SCALE GENOMIC DNA]</scope>
</reference>
<evidence type="ECO:0000313" key="2">
    <source>
        <dbReference type="EMBL" id="CAB3401114.1"/>
    </source>
</evidence>
<name>A0A8S1EFU2_9PELO</name>
<accession>A0A8S1EFU2</accession>
<protein>
    <submittedName>
        <fullName evidence="2">Uncharacterized protein</fullName>
    </submittedName>
</protein>
<dbReference type="Proteomes" id="UP000494206">
    <property type="component" value="Unassembled WGS sequence"/>
</dbReference>
<proteinExistence type="predicted"/>
<dbReference type="AlphaFoldDB" id="A0A8S1EFU2"/>
<sequence length="212" mass="24356">MPALNQRIYEFFHNYIDRGVCFVMGSVSLLALILLIPLVIFPVKPNPDLKYECVRCVDEQFIQCKYPCQMIEILSNQTAEPQAFYYDCGPNPSLRWSPSRYFLHFDDMVMDGIYRYGGAFMRMHSYPNGTNISMLRDGPLLDGVQWKYVIGAVVFDAVLLALYLYVKIFFHSIEEAERAVTTKAAIFLSKLKAGKEENMKIVSNEHNPVVDI</sequence>
<feature type="transmembrane region" description="Helical" evidence="1">
    <location>
        <begin position="146"/>
        <end position="166"/>
    </location>
</feature>
<keyword evidence="1" id="KW-0472">Membrane</keyword>
<keyword evidence="3" id="KW-1185">Reference proteome</keyword>
<gene>
    <name evidence="2" type="ORF">CBOVIS_LOCUS3910</name>
</gene>
<organism evidence="2 3">
    <name type="scientific">Caenorhabditis bovis</name>
    <dbReference type="NCBI Taxonomy" id="2654633"/>
    <lineage>
        <taxon>Eukaryota</taxon>
        <taxon>Metazoa</taxon>
        <taxon>Ecdysozoa</taxon>
        <taxon>Nematoda</taxon>
        <taxon>Chromadorea</taxon>
        <taxon>Rhabditida</taxon>
        <taxon>Rhabditina</taxon>
        <taxon>Rhabditomorpha</taxon>
        <taxon>Rhabditoidea</taxon>
        <taxon>Rhabditidae</taxon>
        <taxon>Peloderinae</taxon>
        <taxon>Caenorhabditis</taxon>
    </lineage>
</organism>
<dbReference type="EMBL" id="CADEPM010000002">
    <property type="protein sequence ID" value="CAB3401114.1"/>
    <property type="molecule type" value="Genomic_DNA"/>
</dbReference>
<evidence type="ECO:0000313" key="3">
    <source>
        <dbReference type="Proteomes" id="UP000494206"/>
    </source>
</evidence>